<evidence type="ECO:0000256" key="4">
    <source>
        <dbReference type="ARBA" id="ARBA00022695"/>
    </source>
</evidence>
<dbReference type="PANTHER" id="PTHR46530">
    <property type="entry name" value="PROTEIN MONO-ADP-RIBOSYLTRANSFERASE PARP4"/>
    <property type="match status" value="1"/>
</dbReference>
<feature type="domain" description="BRCT" evidence="11">
    <location>
        <begin position="1"/>
        <end position="89"/>
    </location>
</feature>
<keyword evidence="2 9" id="KW-0328">Glycosyltransferase</keyword>
<dbReference type="GO" id="GO:0005737">
    <property type="term" value="C:cytoplasm"/>
    <property type="evidence" value="ECO:0007669"/>
    <property type="project" value="TreeGrafter"/>
</dbReference>
<dbReference type="SUPFAM" id="SSF48403">
    <property type="entry name" value="Ankyrin repeat"/>
    <property type="match status" value="1"/>
</dbReference>
<dbReference type="PROSITE" id="PS50088">
    <property type="entry name" value="ANK_REPEAT"/>
    <property type="match status" value="1"/>
</dbReference>
<comment type="caution">
    <text evidence="15">The sequence shown here is derived from an EMBL/GenBank/DDBJ whole genome shotgun (WGS) entry which is preliminary data.</text>
</comment>
<dbReference type="SUPFAM" id="SSF52113">
    <property type="entry name" value="BRCT domain"/>
    <property type="match status" value="1"/>
</dbReference>
<evidence type="ECO:0000259" key="12">
    <source>
        <dbReference type="PROSITE" id="PS51059"/>
    </source>
</evidence>
<dbReference type="PROSITE" id="PS51977">
    <property type="entry name" value="WGR"/>
    <property type="match status" value="1"/>
</dbReference>
<feature type="repeat" description="ANK" evidence="8">
    <location>
        <begin position="1227"/>
        <end position="1259"/>
    </location>
</feature>
<dbReference type="PANTHER" id="PTHR46530:SF1">
    <property type="entry name" value="PROTEIN MONO-ADP-RIBOSYLTRANSFERASE PARP4"/>
    <property type="match status" value="1"/>
</dbReference>
<sequence>MSIFSNCSIYIGDVKNKQNLSKTIKDNGGTIAFMIGKTVTHMVTVDSDFQQQNSNVKKAASYNVEIVSEQWVTDSINKGYRENPAAYHFTLVDKISTFPVSSPIKSSSIASTITTSSTAEDDIPKVKSPTKKITAKAPNKRVNNAVATTPSIDSSVHQNPVKVELGSAGPIQYFATPMKPIAKTPITPSFTLSIRDPKYVLTSSNTGKLFKFESAEEPPFPQDFTISKQKTLQCSNISGANSNNKFYHLELQENEQNQIYRVFSRYGRTDGKTTTETRYYNSKAEAEKQFDNTIKEKTTSKGYEEVALLTSTMSSSSTPSEISTSKSTYNNEDDGKLDLSVKQLVESIFEEATKHLTTTLSVTITKRGIETPLGVLSLEQVEKGEQALDQIHQELKKTSPSHSTLETLSSKFYTVIPYKLGRGASVSSHVIANLHQLSDKVELLQLMKDLIKVNGDGVLSEYSATYMKYLALKNEIKELHPTDFDYRQVQNELKNLPEGCKIESVFSLGKTNENSLYTKSLSSKLLFHGSRYQNFVGLLSRGMLLPKVIVNTGGSRSDFGFLGAGIYYADQFKTSAQYAHPSLNDGQSRLMLISEVAVGKTKEFTKIDATLTQAPFGFNSCLGVAQTSTNNSDFQTNEYVIYNPNQQRQKYLVKFTLPGSSLPVKTTTPPPTITPSPFSFATTSKPAAVKTVPLTSNPSLSFGSIRNNNNNNNNSPSSQLQWGTHSSSKTSSLFSKNVSTKPSEPVDKLEEEFRQLFIKDRSNPKIKDPLVHCLNVFQDESFKRESLVPSDDLLLKHDRHNHYLKQSQKVVDNFSDFQREWMKFTGGLFTGFNWSNVFVAGGAVLGCTLNQPSTNAFQNSDIDIFLYGLTETQATDKLKEILTFIQNKSPNTTIARTKYAVTFLNEYPYRNVQVVLRIYKSPAEVLMGFDIDCCSIGFDGQRVSAIPRARDAIVNGINIVDMSRRSTTYETRLFKYAKRGFAVKVPGFDSTDIPSSIYSADFKSTVGLQRLLLLEYHYTAANYPPNFDPKSIGATGDSDYSEVDIPWGQLWRSRKVSDYLTYKDKSQFFANAKKSDAKHKHVVVVGEAHVFSGKAVWCKKCIAGQRAEADSVSGPLQWMTENPGSQQLLTGSFHPVTDDQWYNLDNTSNLQLNDIKNEIVANRSFSNNYPVYTPKIFKRQEKSEDIVFIIQTNHLISIASALGSDRSLESLLAQPKYKSFVNIACQNGYYPLHYACMGGSLKCVELLIKNGAIPRLRSNNRYKISCAMIAKNFRNQDICDYLVRSYPYLYRLKSSIVGRRNLFQWDRHDLGFVPPKSNATTIHNAIGEGSIERVQELLNQQVPLLDSIGQSALHMAIVSPNPQQMFNVISQRHPTLLMSSANRFGQNLQDYVLTALTSIQTYYHWNVLVTSDHRKQLKDILEKVKLPNTPYNFSYIPIYYRDGGSNPSLISPVKLPQTASIKSSAPIKPFGFGGKFQPQAQIIQPQPINAQLITSQPRPQPINAQPITFQPQPPTFNFSNSLHQTPVLPQYYTTQVQPTSQQLPLSKDIFSIQLPALGHPHTNDLHILNSVVFQNSSLVCKCLVVINQLDNLIALEASESKKARELVLSCYMPVINSIEAYLLHRNQKSLVADLKISLSLK</sequence>
<dbReference type="OMA" id="FDIDCCS"/>
<dbReference type="CDD" id="cd07996">
    <property type="entry name" value="WGR_MMR_like"/>
    <property type="match status" value="1"/>
</dbReference>
<evidence type="ECO:0000256" key="10">
    <source>
        <dbReference type="SAM" id="MobiDB-lite"/>
    </source>
</evidence>
<evidence type="ECO:0000259" key="11">
    <source>
        <dbReference type="PROSITE" id="PS50172"/>
    </source>
</evidence>
<dbReference type="InterPro" id="IPR012317">
    <property type="entry name" value="Poly(ADP-ribose)pol_cat_dom"/>
</dbReference>
<dbReference type="Pfam" id="PF05406">
    <property type="entry name" value="WGR"/>
    <property type="match status" value="1"/>
</dbReference>
<dbReference type="InterPro" id="IPR049809">
    <property type="entry name" value="YehF/YfeS-like_WGR"/>
</dbReference>
<dbReference type="SMART" id="SM00773">
    <property type="entry name" value="WGR"/>
    <property type="match status" value="1"/>
</dbReference>
<dbReference type="InterPro" id="IPR002110">
    <property type="entry name" value="Ankyrin_rpt"/>
</dbReference>
<keyword evidence="8" id="KW-0040">ANK repeat</keyword>
<dbReference type="Gene3D" id="1.25.40.20">
    <property type="entry name" value="Ankyrin repeat-containing domain"/>
    <property type="match status" value="1"/>
</dbReference>
<dbReference type="FunCoup" id="A0A151Z7A2">
    <property type="interactions" value="738"/>
</dbReference>
<dbReference type="InterPro" id="IPR036616">
    <property type="entry name" value="Poly(ADP-ribose)pol_reg_dom_sf"/>
</dbReference>
<dbReference type="Gene3D" id="3.90.228.10">
    <property type="match status" value="1"/>
</dbReference>
<dbReference type="PROSITE" id="PS51060">
    <property type="entry name" value="PARP_ALPHA_HD"/>
    <property type="match status" value="1"/>
</dbReference>
<dbReference type="InterPro" id="IPR001357">
    <property type="entry name" value="BRCT_dom"/>
</dbReference>
<feature type="compositionally biased region" description="Low complexity" evidence="10">
    <location>
        <begin position="311"/>
        <end position="328"/>
    </location>
</feature>
<dbReference type="SUPFAM" id="SSF142921">
    <property type="entry name" value="WGR domain-like"/>
    <property type="match status" value="1"/>
</dbReference>
<evidence type="ECO:0000256" key="1">
    <source>
        <dbReference type="ARBA" id="ARBA00004123"/>
    </source>
</evidence>
<dbReference type="InterPro" id="IPR008893">
    <property type="entry name" value="WGR_domain"/>
</dbReference>
<dbReference type="GO" id="GO:0005634">
    <property type="term" value="C:nucleus"/>
    <property type="evidence" value="ECO:0007669"/>
    <property type="project" value="UniProtKB-SubCell"/>
</dbReference>
<keyword evidence="3 9" id="KW-0808">Transferase</keyword>
<evidence type="ECO:0000259" key="13">
    <source>
        <dbReference type="PROSITE" id="PS51060"/>
    </source>
</evidence>
<feature type="compositionally biased region" description="Low complexity" evidence="10">
    <location>
        <begin position="726"/>
        <end position="739"/>
    </location>
</feature>
<dbReference type="Gene3D" id="2.20.140.10">
    <property type="entry name" value="WGR domain"/>
    <property type="match status" value="1"/>
</dbReference>
<evidence type="ECO:0000256" key="8">
    <source>
        <dbReference type="PROSITE-ProRule" id="PRU00023"/>
    </source>
</evidence>
<dbReference type="Pfam" id="PF12796">
    <property type="entry name" value="Ank_2"/>
    <property type="match status" value="1"/>
</dbReference>
<comment type="subcellular location">
    <subcellularLocation>
        <location evidence="1">Nucleus</location>
    </subcellularLocation>
</comment>
<gene>
    <name evidence="15" type="ORF">DLAC_09816</name>
</gene>
<evidence type="ECO:0000259" key="14">
    <source>
        <dbReference type="PROSITE" id="PS51977"/>
    </source>
</evidence>
<dbReference type="STRING" id="361077.A0A151Z7A2"/>
<dbReference type="Pfam" id="PF00533">
    <property type="entry name" value="BRCT"/>
    <property type="match status" value="1"/>
</dbReference>
<dbReference type="PROSITE" id="PS51059">
    <property type="entry name" value="PARP_CATALYTIC"/>
    <property type="match status" value="1"/>
</dbReference>
<evidence type="ECO:0000256" key="5">
    <source>
        <dbReference type="ARBA" id="ARBA00023027"/>
    </source>
</evidence>
<dbReference type="EC" id="2.4.2.-" evidence="9"/>
<dbReference type="Gene3D" id="3.40.50.10190">
    <property type="entry name" value="BRCT domain"/>
    <property type="match status" value="1"/>
</dbReference>
<organism evidence="15 16">
    <name type="scientific">Tieghemostelium lacteum</name>
    <name type="common">Slime mold</name>
    <name type="synonym">Dictyostelium lacteum</name>
    <dbReference type="NCBI Taxonomy" id="361077"/>
    <lineage>
        <taxon>Eukaryota</taxon>
        <taxon>Amoebozoa</taxon>
        <taxon>Evosea</taxon>
        <taxon>Eumycetozoa</taxon>
        <taxon>Dictyostelia</taxon>
        <taxon>Dictyosteliales</taxon>
        <taxon>Raperosteliaceae</taxon>
        <taxon>Tieghemostelium</taxon>
    </lineage>
</organism>
<evidence type="ECO:0000256" key="3">
    <source>
        <dbReference type="ARBA" id="ARBA00022679"/>
    </source>
</evidence>
<dbReference type="Proteomes" id="UP000076078">
    <property type="component" value="Unassembled WGS sequence"/>
</dbReference>
<keyword evidence="16" id="KW-1185">Reference proteome</keyword>
<dbReference type="InterPro" id="IPR004102">
    <property type="entry name" value="Poly(ADP-ribose)pol_reg_dom"/>
</dbReference>
<accession>A0A151Z7A2</accession>
<feature type="region of interest" description="Disordered" evidence="10">
    <location>
        <begin position="311"/>
        <end position="333"/>
    </location>
</feature>
<dbReference type="InterPro" id="IPR036930">
    <property type="entry name" value="WGR_dom_sf"/>
</dbReference>
<dbReference type="GO" id="GO:0003950">
    <property type="term" value="F:NAD+ poly-ADP-ribosyltransferase activity"/>
    <property type="evidence" value="ECO:0007669"/>
    <property type="project" value="UniProtKB-UniRule"/>
</dbReference>
<dbReference type="SMART" id="SM00292">
    <property type="entry name" value="BRCT"/>
    <property type="match status" value="1"/>
</dbReference>
<proteinExistence type="inferred from homology"/>
<feature type="domain" description="PARP catalytic" evidence="12">
    <location>
        <begin position="463"/>
        <end position="664"/>
    </location>
</feature>
<feature type="compositionally biased region" description="Polar residues" evidence="10">
    <location>
        <begin position="715"/>
        <end position="725"/>
    </location>
</feature>
<comment type="similarity">
    <text evidence="7">Belongs to the ARTD/PARP family.</text>
</comment>
<dbReference type="InterPro" id="IPR031273">
    <property type="entry name" value="PARP4"/>
</dbReference>
<dbReference type="Pfam" id="PF02877">
    <property type="entry name" value="PARP_reg"/>
    <property type="match status" value="1"/>
</dbReference>
<feature type="domain" description="WGR" evidence="14">
    <location>
        <begin position="223"/>
        <end position="322"/>
    </location>
</feature>
<dbReference type="Gene3D" id="1.20.142.10">
    <property type="entry name" value="Poly(ADP-ribose) polymerase, regulatory domain"/>
    <property type="match status" value="1"/>
</dbReference>
<reference evidence="15 16" key="1">
    <citation type="submission" date="2015-12" db="EMBL/GenBank/DDBJ databases">
        <title>Dictyostelia acquired genes for synthesis and detection of signals that induce cell-type specialization by lateral gene transfer from prokaryotes.</title>
        <authorList>
            <person name="Gloeckner G."/>
            <person name="Schaap P."/>
        </authorList>
    </citation>
    <scope>NUCLEOTIDE SEQUENCE [LARGE SCALE GENOMIC DNA]</scope>
    <source>
        <strain evidence="15 16">TK</strain>
    </source>
</reference>
<dbReference type="PROSITE" id="PS50297">
    <property type="entry name" value="ANK_REP_REGION"/>
    <property type="match status" value="1"/>
</dbReference>
<evidence type="ECO:0000256" key="6">
    <source>
        <dbReference type="ARBA" id="ARBA00023242"/>
    </source>
</evidence>
<keyword evidence="5 9" id="KW-0520">NAD</keyword>
<name>A0A151Z7A2_TIELA</name>
<protein>
    <recommendedName>
        <fullName evidence="9">Poly [ADP-ribose] polymerase</fullName>
        <shortName evidence="9">PARP</shortName>
        <ecNumber evidence="9">2.4.2.-</ecNumber>
    </recommendedName>
</protein>
<dbReference type="EMBL" id="LODT01000039">
    <property type="protein sequence ID" value="KYQ89839.1"/>
    <property type="molecule type" value="Genomic_DNA"/>
</dbReference>
<keyword evidence="6" id="KW-0539">Nucleus</keyword>
<dbReference type="GO" id="GO:0016779">
    <property type="term" value="F:nucleotidyltransferase activity"/>
    <property type="evidence" value="ECO:0007669"/>
    <property type="project" value="UniProtKB-KW"/>
</dbReference>
<evidence type="ECO:0000313" key="15">
    <source>
        <dbReference type="EMBL" id="KYQ89839.1"/>
    </source>
</evidence>
<dbReference type="Pfam" id="PF00644">
    <property type="entry name" value="PARP"/>
    <property type="match status" value="1"/>
</dbReference>
<dbReference type="InterPro" id="IPR036770">
    <property type="entry name" value="Ankyrin_rpt-contain_sf"/>
</dbReference>
<feature type="domain" description="PARP alpha-helical" evidence="13">
    <location>
        <begin position="334"/>
        <end position="458"/>
    </location>
</feature>
<dbReference type="OrthoDB" id="20020at2759"/>
<dbReference type="SUPFAM" id="SSF56399">
    <property type="entry name" value="ADP-ribosylation"/>
    <property type="match status" value="1"/>
</dbReference>
<dbReference type="InterPro" id="IPR036420">
    <property type="entry name" value="BRCT_dom_sf"/>
</dbReference>
<dbReference type="InParanoid" id="A0A151Z7A2"/>
<evidence type="ECO:0000256" key="7">
    <source>
        <dbReference type="ARBA" id="ARBA00024347"/>
    </source>
</evidence>
<evidence type="ECO:0000256" key="9">
    <source>
        <dbReference type="RuleBase" id="RU362114"/>
    </source>
</evidence>
<dbReference type="PROSITE" id="PS50172">
    <property type="entry name" value="BRCT"/>
    <property type="match status" value="1"/>
</dbReference>
<keyword evidence="4" id="KW-0548">Nucleotidyltransferase</keyword>
<feature type="region of interest" description="Disordered" evidence="10">
    <location>
        <begin position="700"/>
        <end position="746"/>
    </location>
</feature>
<dbReference type="SUPFAM" id="SSF47587">
    <property type="entry name" value="Domain of poly(ADP-ribose) polymerase"/>
    <property type="match status" value="1"/>
</dbReference>
<evidence type="ECO:0000256" key="2">
    <source>
        <dbReference type="ARBA" id="ARBA00022676"/>
    </source>
</evidence>
<evidence type="ECO:0000313" key="16">
    <source>
        <dbReference type="Proteomes" id="UP000076078"/>
    </source>
</evidence>
<dbReference type="SMART" id="SM00248">
    <property type="entry name" value="ANK"/>
    <property type="match status" value="3"/>
</dbReference>